<sequence>MNLRLAAWILLVMALLPCSVSANVRPVGTPQAVVLDEDTQKSIMLAAFDADNDSLTYKISSKPRKGTATQLEPGGSQVLYTPIANFFGKDTFSFTVSDGTLVSKAVKVSITVTPVNDAPVLPSLITTSTLEDKAKSLTLKGTDIDRNKLSYAIQTQASNGQAVIKSNKVTYTPALNFFGTDSFTYTAFDGIAHSAPGQITVTVTPVNDAPVALAQAVTVSTDVTSTISLQGSDVDGDTLTYALARSPKPKGSLGVINGSQVTYTPKTGVTTDSFAFTVRDQKLTSKAAVVTIRIQANPSITDPALLSCVGGIAPAATAQSFSCDGIDLSTADLSQLARLPNLRTLDLSHTKLSNISGLAGLTQLTNLNLGFNTITNISALAGMTQLQTLNLSFNTISDISALTGMNNLQALYLDANNLTTISALANKPALTKLYLDANQLTTITALASSPNLTELGLSHNQLSTITTLSGMSALQMLALDGNNLSDISALSGLSSLQTLYLRGNLLSNVAAISGLANLKTLELGFNTISTLPSLSSMTALQHVGLEHNALTDITALSGKTSLKSVFLEHNEIPSNTATINTLKTLTGLNTLMRLEHNRLLDVNGLTTLGGSNNLTLTLEDNCLSNISLPSRIKGVGRSWQFQSTHCGSTAPVAIGKSVEVLRNTVTTIYLDATDASNNSLNPSDANVSYTLVNTAGVTNGSLSVTGKGEVRFTPNTPTANNADLGAAGSFSFKVTYNGQASQEATVNLRVVHPVLVACYGEGSIPLESVLAGLSALNCSGKAISDIGILSHYFRALDKLELHKNAITDISSLTQANFPNLTALGLDENPLDAAALMALGTQLPNLKTLSLKKTQLDNADLEILFGNASSPKLQNVDLLILGGNQISSIQPLLHLNKMAILNLDDNAITDISALSPVAPAALPMPSLAELSLDKNRLTAVSLPRLSLLTYLQVSNNCLSSAPTVPASTSTVHWATQRSLVNGVCPAYMPPP</sequence>
<dbReference type="InterPro" id="IPR001611">
    <property type="entry name" value="Leu-rich_rpt"/>
</dbReference>
<dbReference type="Pfam" id="PF12799">
    <property type="entry name" value="LRR_4"/>
    <property type="match status" value="2"/>
</dbReference>
<name>A0AA51R350_9GAMM</name>
<dbReference type="RefSeq" id="WP_308872418.1">
    <property type="nucleotide sequence ID" value="NZ_CP133217.1"/>
</dbReference>
<protein>
    <submittedName>
        <fullName evidence="4">Ig-like domain-containing protein</fullName>
    </submittedName>
</protein>
<evidence type="ECO:0000313" key="4">
    <source>
        <dbReference type="EMBL" id="WML88599.1"/>
    </source>
</evidence>
<keyword evidence="2" id="KW-0677">Repeat</keyword>
<gene>
    <name evidence="4" type="ORF">RCG00_09520</name>
</gene>
<evidence type="ECO:0000256" key="2">
    <source>
        <dbReference type="ARBA" id="ARBA00022737"/>
    </source>
</evidence>
<dbReference type="AlphaFoldDB" id="A0AA51R350"/>
<accession>A0AA51R350</accession>
<keyword evidence="3" id="KW-0732">Signal</keyword>
<dbReference type="SMART" id="SM00364">
    <property type="entry name" value="LRR_BAC"/>
    <property type="match status" value="9"/>
</dbReference>
<keyword evidence="1" id="KW-0433">Leucine-rich repeat</keyword>
<feature type="chain" id="PRO_5041454688" evidence="3">
    <location>
        <begin position="23"/>
        <end position="990"/>
    </location>
</feature>
<dbReference type="InterPro" id="IPR003591">
    <property type="entry name" value="Leu-rich_rpt_typical-subtyp"/>
</dbReference>
<dbReference type="PANTHER" id="PTHR46652:SF3">
    <property type="entry name" value="LEUCINE-RICH REPEAT-CONTAINING PROTEIN 9"/>
    <property type="match status" value="1"/>
</dbReference>
<evidence type="ECO:0000256" key="3">
    <source>
        <dbReference type="SAM" id="SignalP"/>
    </source>
</evidence>
<dbReference type="PROSITE" id="PS51450">
    <property type="entry name" value="LRR"/>
    <property type="match status" value="11"/>
</dbReference>
<dbReference type="Gene3D" id="3.80.10.10">
    <property type="entry name" value="Ribonuclease Inhibitor"/>
    <property type="match status" value="5"/>
</dbReference>
<dbReference type="Proteomes" id="UP001229862">
    <property type="component" value="Chromosome"/>
</dbReference>
<dbReference type="Gene3D" id="2.60.40.3440">
    <property type="match status" value="2"/>
</dbReference>
<dbReference type="InterPro" id="IPR032675">
    <property type="entry name" value="LRR_dom_sf"/>
</dbReference>
<proteinExistence type="predicted"/>
<dbReference type="EMBL" id="CP133217">
    <property type="protein sequence ID" value="WML88599.1"/>
    <property type="molecule type" value="Genomic_DNA"/>
</dbReference>
<dbReference type="PANTHER" id="PTHR46652">
    <property type="entry name" value="LEUCINE-RICH REPEAT AND IQ DOMAIN-CONTAINING PROTEIN 1-RELATED"/>
    <property type="match status" value="1"/>
</dbReference>
<dbReference type="Pfam" id="PF17963">
    <property type="entry name" value="Big_9"/>
    <property type="match status" value="3"/>
</dbReference>
<dbReference type="SUPFAM" id="SSF52058">
    <property type="entry name" value="L domain-like"/>
    <property type="match status" value="2"/>
</dbReference>
<evidence type="ECO:0000256" key="1">
    <source>
        <dbReference type="ARBA" id="ARBA00022614"/>
    </source>
</evidence>
<dbReference type="Pfam" id="PF13855">
    <property type="entry name" value="LRR_8"/>
    <property type="match status" value="1"/>
</dbReference>
<dbReference type="InterPro" id="IPR050836">
    <property type="entry name" value="SDS22/Internalin_LRR"/>
</dbReference>
<reference evidence="4" key="1">
    <citation type="submission" date="2023-08" db="EMBL/GenBank/DDBJ databases">
        <title>New molecular markers tilS and rpoB for phylogenetic and monitoring studies of the genus Thiothrix biodiversity.</title>
        <authorList>
            <person name="Ravin N.V."/>
            <person name="Smolyakov D."/>
            <person name="Markov N.D."/>
            <person name="Beletsky A.V."/>
            <person name="Mardanov A.V."/>
            <person name="Rudenko T.S."/>
            <person name="Grabovich M.Y."/>
        </authorList>
    </citation>
    <scope>NUCLEOTIDE SEQUENCE</scope>
    <source>
        <strain evidence="4">DNT52</strain>
    </source>
</reference>
<dbReference type="Gene3D" id="2.60.40.2810">
    <property type="match status" value="1"/>
</dbReference>
<dbReference type="SMART" id="SM00369">
    <property type="entry name" value="LRR_TYP"/>
    <property type="match status" value="14"/>
</dbReference>
<organism evidence="4">
    <name type="scientific">Thiothrix subterranea</name>
    <dbReference type="NCBI Taxonomy" id="2735563"/>
    <lineage>
        <taxon>Bacteria</taxon>
        <taxon>Pseudomonadati</taxon>
        <taxon>Pseudomonadota</taxon>
        <taxon>Gammaproteobacteria</taxon>
        <taxon>Thiotrichales</taxon>
        <taxon>Thiotrichaceae</taxon>
        <taxon>Thiothrix</taxon>
    </lineage>
</organism>
<dbReference type="NCBIfam" id="NF012211">
    <property type="entry name" value="tand_rpt_95"/>
    <property type="match status" value="2"/>
</dbReference>
<dbReference type="InterPro" id="IPR025875">
    <property type="entry name" value="Leu-rich_rpt_4"/>
</dbReference>
<dbReference type="SMART" id="SM00365">
    <property type="entry name" value="LRR_SD22"/>
    <property type="match status" value="10"/>
</dbReference>
<feature type="signal peptide" evidence="3">
    <location>
        <begin position="1"/>
        <end position="22"/>
    </location>
</feature>